<reference evidence="3" key="1">
    <citation type="submission" date="2025-08" db="UniProtKB">
        <authorList>
            <consortium name="RefSeq"/>
        </authorList>
    </citation>
    <scope>IDENTIFICATION</scope>
    <source>
        <tissue evidence="3">Whole Larva</tissue>
    </source>
</reference>
<keyword evidence="2" id="KW-1185">Reference proteome</keyword>
<name>A0ABM1NB97_NICVS</name>
<sequence length="1545" mass="166316">MYVDAKDCVKTNFTCGSDEYKVKLKSGSEMPCGNGTVCNKDYESPCMPCVPCKKSIKYECVPDDKNKIKLVDLGFKVDCSDGKICNADIDYCRPCIDDSTTTEFWTTTQASTIKECDKNVFQCFDDDPRKVKINGFDVKCDDQMQCNKEYLEPCKPCISMETTTELSTTELTTTILTTELSTTEVTSEASTTSLSKETTIQLSTTEVIVPSTTEVTSEVSTASVTTDSSTSETTIQLSTTEVTVPSTSETTSDISTTVSSTTEITTKITVPSTTLLTTDLSTTETSTEATVPSTVVTTDSSTTENMISSTTKDLVSSPTEVTSVSSTTEVTTDSSTTEDIVSSTTKDTSDSSTTEVTTDSLTTVVITDSSTTEHIISSTTEGVVMSSIVASTDSSTTEVISDTSTTEDVVKSTTEDVVSSTTAVTTDSSTAEDVESSTTEVTSDTSTTENIISSTTEVTSELSTTEVTTDTTTTEDVISSTTAVTTDSSTTEDIISSTTEVTSDLSTTDVTTDSAITEDMVSSSTEDFISSTTVITTDSSTTENIISSTTEDVASSTIVVTTDASTTEYIISSTTEDVLSSSTKVTSDISTTEDLVSSTTVVTTYSSTTEDVPPSTTAVTTDSSTPEDVVSSTTEVTSDTSTTENIISSTTEVTIDSSTTEDIISSTTEDLSTTEVTTDSSTTEDIVSSTTDDIDSSTTEVTTDLSTIELSTEQSSTQFITNISTEFTTEMLITSTVKSCDENVFICFDDDLKKVGILGFDMYCSDNEICNKNYQDPCKPCISSVDFSTTELFTSTTMETTTMINQCKKIFTCPDDPVKVKIGQFEFSCKPNEICNKNYVEPCDPCILNNDSTSTELSTTTDVSTTEKQCNKEKYTCVLNDPTTVKVGEFEFSCSSSKICNYNYEEPCDACIDYVSTTTETVTTSCPKNYECVVGEPRKIKVGSFELSCEAGKICNSDYQEPCQPCIISNEITTISTPDVCTLEFECFPDDPTKIKVGEFEFSCLDEKICNNDTTVICESCILSTTTITTVTTPMGCIKQFECVSGDPTKIKIGEFELSCFEGKICNDGISESCEPCIISTTTSIPSSTTTPSSCIKKFECVPGDPTKIKIGDAELSCSEGEICNDGISESCEPCIISNGTTTFIPSSTTTPSGCIKKFECVPGDPTKIIIGDAELSCSEGEICNNGISESCEPCIISNETTTLKPTFTTPSGCMKKFECVPEDPTKVIIGDVELSCSDGEICNMDTSKICETCIKDDSTSILTTPMTTEIMTTADVCREQFKCLSNDLSTVLIGNDLVECEIGQVCNINYEFPCEPCIESDDNIPSSCSKDKFQCIDNEPGQVIVNGGLIECGANTICNKNYVDPCSPCIKSDENLMNLSCSVDKFECVDNDPGKVIVNGGIIECGTNTICNKNYVDPCSPCIESDENIPSSCSKDKFECVDNDPGKVIVNGGIIECGTNTICNKHYVDPCSPCVTNYEMSLDVPNNSIINCNDGNSEQCRKNLKDPDYYYVCVRYLLFYKTDIRRCSDILEDPICKTTDVCRK</sequence>
<feature type="region of interest" description="Disordered" evidence="1">
    <location>
        <begin position="607"/>
        <end position="642"/>
    </location>
</feature>
<feature type="compositionally biased region" description="Polar residues" evidence="1">
    <location>
        <begin position="304"/>
        <end position="314"/>
    </location>
</feature>
<feature type="region of interest" description="Disordered" evidence="1">
    <location>
        <begin position="422"/>
        <end position="476"/>
    </location>
</feature>
<dbReference type="GeneID" id="108567890"/>
<feature type="compositionally biased region" description="Low complexity" evidence="1">
    <location>
        <begin position="315"/>
        <end position="355"/>
    </location>
</feature>
<feature type="compositionally biased region" description="Low complexity" evidence="1">
    <location>
        <begin position="279"/>
        <end position="303"/>
    </location>
</feature>
<evidence type="ECO:0000313" key="2">
    <source>
        <dbReference type="Proteomes" id="UP000695000"/>
    </source>
</evidence>
<dbReference type="Proteomes" id="UP000695000">
    <property type="component" value="Unplaced"/>
</dbReference>
<feature type="region of interest" description="Disordered" evidence="1">
    <location>
        <begin position="279"/>
        <end position="355"/>
    </location>
</feature>
<feature type="compositionally biased region" description="Low complexity" evidence="1">
    <location>
        <begin position="619"/>
        <end position="642"/>
    </location>
</feature>
<feature type="compositionally biased region" description="Low complexity" evidence="1">
    <location>
        <begin position="436"/>
        <end position="476"/>
    </location>
</feature>
<evidence type="ECO:0000256" key="1">
    <source>
        <dbReference type="SAM" id="MobiDB-lite"/>
    </source>
</evidence>
<proteinExistence type="predicted"/>
<evidence type="ECO:0000313" key="3">
    <source>
        <dbReference type="RefSeq" id="XP_017784097.1"/>
    </source>
</evidence>
<organism evidence="2 3">
    <name type="scientific">Nicrophorus vespilloides</name>
    <name type="common">Boreal carrion beetle</name>
    <dbReference type="NCBI Taxonomy" id="110193"/>
    <lineage>
        <taxon>Eukaryota</taxon>
        <taxon>Metazoa</taxon>
        <taxon>Ecdysozoa</taxon>
        <taxon>Arthropoda</taxon>
        <taxon>Hexapoda</taxon>
        <taxon>Insecta</taxon>
        <taxon>Pterygota</taxon>
        <taxon>Neoptera</taxon>
        <taxon>Endopterygota</taxon>
        <taxon>Coleoptera</taxon>
        <taxon>Polyphaga</taxon>
        <taxon>Staphyliniformia</taxon>
        <taxon>Silphidae</taxon>
        <taxon>Nicrophorinae</taxon>
        <taxon>Nicrophorus</taxon>
    </lineage>
</organism>
<protein>
    <submittedName>
        <fullName evidence="3">Probable GPI-anchored adhesin-like protein PGA55</fullName>
    </submittedName>
</protein>
<dbReference type="RefSeq" id="XP_017784097.1">
    <property type="nucleotide sequence ID" value="XM_017928608.1"/>
</dbReference>
<accession>A0ABM1NB97</accession>
<gene>
    <name evidence="3" type="primary">LOC108567890</name>
</gene>